<sequence>MLSFPLTSVREVIARGRADAEAHGGFRDPHYGLRSGKDQKPGLWLIGDQGVYLMSNSKLPDGAKPLVVYAEECDPRTNDDWFAVKRRTFGGDDGVDFIDAEQLEAMMAAAPEATHLRVAFLQDSMQLYLVAAPPGADRQGHAGRAQPLPGAGCP</sequence>
<dbReference type="Proteomes" id="UP000545490">
    <property type="component" value="Unassembled WGS sequence"/>
</dbReference>
<dbReference type="AlphaFoldDB" id="A0A7W6BCL5"/>
<proteinExistence type="predicted"/>
<accession>A0A7W6BCL5</accession>
<evidence type="ECO:0008006" key="3">
    <source>
        <dbReference type="Google" id="ProtNLM"/>
    </source>
</evidence>
<gene>
    <name evidence="1" type="ORF">GGQ65_004968</name>
</gene>
<protein>
    <recommendedName>
        <fullName evidence="3">DUF3085 domain-containing protein</fullName>
    </recommendedName>
</protein>
<reference evidence="1 2" key="1">
    <citation type="submission" date="2020-08" db="EMBL/GenBank/DDBJ databases">
        <title>Genomic Encyclopedia of Type Strains, Phase IV (KMG-IV): sequencing the most valuable type-strain genomes for metagenomic binning, comparative biology and taxonomic classification.</title>
        <authorList>
            <person name="Goeker M."/>
        </authorList>
    </citation>
    <scope>NUCLEOTIDE SEQUENCE [LARGE SCALE GENOMIC DNA]</scope>
    <source>
        <strain evidence="1 2">DSM 19331</strain>
    </source>
</reference>
<evidence type="ECO:0000313" key="1">
    <source>
        <dbReference type="EMBL" id="MBB3917649.1"/>
    </source>
</evidence>
<organism evidence="1 2">
    <name type="scientific">Rhizobium fabae</name>
    <dbReference type="NCBI Taxonomy" id="573179"/>
    <lineage>
        <taxon>Bacteria</taxon>
        <taxon>Pseudomonadati</taxon>
        <taxon>Pseudomonadota</taxon>
        <taxon>Alphaproteobacteria</taxon>
        <taxon>Hyphomicrobiales</taxon>
        <taxon>Rhizobiaceae</taxon>
        <taxon>Rhizobium/Agrobacterium group</taxon>
        <taxon>Rhizobium</taxon>
    </lineage>
</organism>
<comment type="caution">
    <text evidence="1">The sequence shown here is derived from an EMBL/GenBank/DDBJ whole genome shotgun (WGS) entry which is preliminary data.</text>
</comment>
<dbReference type="InterPro" id="IPR021436">
    <property type="entry name" value="DUF3085"/>
</dbReference>
<dbReference type="Pfam" id="PF11284">
    <property type="entry name" value="DUF3085"/>
    <property type="match status" value="1"/>
</dbReference>
<evidence type="ECO:0000313" key="2">
    <source>
        <dbReference type="Proteomes" id="UP000545490"/>
    </source>
</evidence>
<name>A0A7W6BCL5_9HYPH</name>
<dbReference type="EMBL" id="JACIDG010000014">
    <property type="protein sequence ID" value="MBB3917649.1"/>
    <property type="molecule type" value="Genomic_DNA"/>
</dbReference>